<gene>
    <name evidence="2" type="ORF">KDU71_02515</name>
</gene>
<evidence type="ECO:0000313" key="2">
    <source>
        <dbReference type="EMBL" id="MBR8534418.1"/>
    </source>
</evidence>
<dbReference type="AlphaFoldDB" id="A0A941IW45"/>
<accession>A0A941IW45</accession>
<evidence type="ECO:0000313" key="3">
    <source>
        <dbReference type="Proteomes" id="UP000679220"/>
    </source>
</evidence>
<sequence>MSTELKKIGAVAGGAFIGGAAMKMTKKSDGTSNPIGSIGAAGVGIYLAMKSKSPILKNLGYGLAAVGVVGVVGNVAQKVPMMQKFTPTINGLGELYEDEEGNIIELGGVNGPQLVQDSNGNTYMVDGLAGDDLNDLVGFEDEEFDEYEDLSGVGELQDLV</sequence>
<keyword evidence="3" id="KW-1185">Reference proteome</keyword>
<keyword evidence="1" id="KW-0472">Membrane</keyword>
<organism evidence="2 3">
    <name type="scientific">Carboxylicivirga sediminis</name>
    <dbReference type="NCBI Taxonomy" id="2006564"/>
    <lineage>
        <taxon>Bacteria</taxon>
        <taxon>Pseudomonadati</taxon>
        <taxon>Bacteroidota</taxon>
        <taxon>Bacteroidia</taxon>
        <taxon>Marinilabiliales</taxon>
        <taxon>Marinilabiliaceae</taxon>
        <taxon>Carboxylicivirga</taxon>
    </lineage>
</organism>
<feature type="transmembrane region" description="Helical" evidence="1">
    <location>
        <begin position="31"/>
        <end position="49"/>
    </location>
</feature>
<feature type="transmembrane region" description="Helical" evidence="1">
    <location>
        <begin position="55"/>
        <end position="76"/>
    </location>
</feature>
<protein>
    <submittedName>
        <fullName evidence="2">Uncharacterized protein</fullName>
    </submittedName>
</protein>
<reference evidence="2" key="2">
    <citation type="submission" date="2021-04" db="EMBL/GenBank/DDBJ databases">
        <authorList>
            <person name="Zhang T."/>
            <person name="Zhang Y."/>
            <person name="Lu D."/>
            <person name="Zuo D."/>
            <person name="Du Z."/>
        </authorList>
    </citation>
    <scope>NUCLEOTIDE SEQUENCE</scope>
    <source>
        <strain evidence="2">JR1</strain>
    </source>
</reference>
<name>A0A941IW45_9BACT</name>
<proteinExistence type="predicted"/>
<dbReference type="Proteomes" id="UP000679220">
    <property type="component" value="Unassembled WGS sequence"/>
</dbReference>
<dbReference type="EMBL" id="JAGTAR010000002">
    <property type="protein sequence ID" value="MBR8534418.1"/>
    <property type="molecule type" value="Genomic_DNA"/>
</dbReference>
<reference evidence="2" key="1">
    <citation type="journal article" date="2018" name="Int. J. Syst. Evol. Microbiol.">
        <title>Carboxylicivirga sediminis sp. nov., isolated from coastal sediment.</title>
        <authorList>
            <person name="Wang F.Q."/>
            <person name="Ren L.H."/>
            <person name="Zou R.J."/>
            <person name="Sun Y.Z."/>
            <person name="Liu X.J."/>
            <person name="Jiang F."/>
            <person name="Liu L.J."/>
        </authorList>
    </citation>
    <scope>NUCLEOTIDE SEQUENCE</scope>
    <source>
        <strain evidence="2">JR1</strain>
    </source>
</reference>
<dbReference type="RefSeq" id="WP_212188322.1">
    <property type="nucleotide sequence ID" value="NZ_JAGTAR010000002.1"/>
</dbReference>
<keyword evidence="1" id="KW-1133">Transmembrane helix</keyword>
<evidence type="ECO:0000256" key="1">
    <source>
        <dbReference type="SAM" id="Phobius"/>
    </source>
</evidence>
<comment type="caution">
    <text evidence="2">The sequence shown here is derived from an EMBL/GenBank/DDBJ whole genome shotgun (WGS) entry which is preliminary data.</text>
</comment>
<keyword evidence="1" id="KW-0812">Transmembrane</keyword>